<keyword evidence="2" id="KW-0472">Membrane</keyword>
<evidence type="ECO:0000313" key="3">
    <source>
        <dbReference type="Proteomes" id="UP000695023"/>
    </source>
</evidence>
<protein>
    <submittedName>
        <fullName evidence="4">Uncharacterized protein LOC102196562 isoform X1</fullName>
    </submittedName>
</protein>
<dbReference type="RefSeq" id="XP_005741207.1">
    <property type="nucleotide sequence ID" value="XM_005741150.2"/>
</dbReference>
<feature type="compositionally biased region" description="Basic and acidic residues" evidence="1">
    <location>
        <begin position="50"/>
        <end position="67"/>
    </location>
</feature>
<accession>A0A9Y3RKW4</accession>
<dbReference type="GeneID" id="102196562"/>
<sequence length="358" mass="40834">MARAALTKLLLLVILAFIICLPEFFTFYQVTKVNFFCLPYRPCEQGNQVKEGENGKAGNDDAKRGHMCDPSQTPDQEKWEQACIREDQSNTTDSASDVRRGRDDPKARWFMCETDMEMAEVHRNISTSAYESHLEVSAELHLPNAETLNLTLYGRSNHSSLHLYPPEEEEEEEEENKGGDEGQRKAFYCCLPFLPNSESPNQSRCLLWFANQTVWNSTAKEKLPWKRTQKDEWQCALRVVWLALLCLVLLSIVTSVIGQIYKKRRLCRKPKVHPDGFNLITQQLNDGAKETEVSPPEAGTNLHLYGFHTWSGLSPIKEVDSQNDISMLMDGNADHCYTGFLHHRSHPSVSSIKDEPAR</sequence>
<dbReference type="Proteomes" id="UP000695023">
    <property type="component" value="Unplaced"/>
</dbReference>
<feature type="region of interest" description="Disordered" evidence="1">
    <location>
        <begin position="48"/>
        <end position="72"/>
    </location>
</feature>
<gene>
    <name evidence="4" type="primary">LOC102196562</name>
</gene>
<keyword evidence="3" id="KW-1185">Reference proteome</keyword>
<keyword evidence="2" id="KW-0812">Transmembrane</keyword>
<evidence type="ECO:0000313" key="4">
    <source>
        <dbReference type="RefSeq" id="XP_005741207.1"/>
    </source>
</evidence>
<feature type="region of interest" description="Disordered" evidence="1">
    <location>
        <begin position="161"/>
        <end position="180"/>
    </location>
</feature>
<organism evidence="3 4">
    <name type="scientific">Pundamilia nyererei</name>
    <dbReference type="NCBI Taxonomy" id="303518"/>
    <lineage>
        <taxon>Eukaryota</taxon>
        <taxon>Metazoa</taxon>
        <taxon>Chordata</taxon>
        <taxon>Craniata</taxon>
        <taxon>Vertebrata</taxon>
        <taxon>Euteleostomi</taxon>
        <taxon>Actinopterygii</taxon>
        <taxon>Neopterygii</taxon>
        <taxon>Teleostei</taxon>
        <taxon>Neoteleostei</taxon>
        <taxon>Acanthomorphata</taxon>
        <taxon>Ovalentaria</taxon>
        <taxon>Cichlomorphae</taxon>
        <taxon>Cichliformes</taxon>
        <taxon>Cichlidae</taxon>
        <taxon>African cichlids</taxon>
        <taxon>Pseudocrenilabrinae</taxon>
        <taxon>Haplochromini</taxon>
        <taxon>Pundamilia</taxon>
    </lineage>
</organism>
<reference evidence="4" key="1">
    <citation type="submission" date="2025-08" db="UniProtKB">
        <authorList>
            <consortium name="RefSeq"/>
        </authorList>
    </citation>
    <scope>IDENTIFICATION</scope>
</reference>
<keyword evidence="2" id="KW-1133">Transmembrane helix</keyword>
<feature type="transmembrane region" description="Helical" evidence="2">
    <location>
        <begin position="239"/>
        <end position="261"/>
    </location>
</feature>
<evidence type="ECO:0000256" key="2">
    <source>
        <dbReference type="SAM" id="Phobius"/>
    </source>
</evidence>
<proteinExistence type="predicted"/>
<feature type="compositionally biased region" description="Acidic residues" evidence="1">
    <location>
        <begin position="166"/>
        <end position="175"/>
    </location>
</feature>
<evidence type="ECO:0000256" key="1">
    <source>
        <dbReference type="SAM" id="MobiDB-lite"/>
    </source>
</evidence>
<dbReference type="AlphaFoldDB" id="A0A9Y3RKW4"/>
<name>A0A9Y3RKW4_9CICH</name>